<sequence>MSSVQGLLHPSESQNATAAATKVQQQQQHQRQQSEMSCSSMPPDGVDDSRQARRAVALLSLVLTILDCMNDNYESTLRHAYTNPDDELFGNQGLQLVLAKVLADMNTRRCFAVNALYVDVDAQIKHTNGRSRSWLRDIPELAAHTCLTQDGGV</sequence>
<dbReference type="AlphaFoldDB" id="A0A9P8EPR2"/>
<protein>
    <submittedName>
        <fullName evidence="2">Uncharacterized protein</fullName>
    </submittedName>
</protein>
<name>A0A9P8EPR2_AURME</name>
<comment type="caution">
    <text evidence="2">The sequence shown here is derived from an EMBL/GenBank/DDBJ whole genome shotgun (WGS) entry which is preliminary data.</text>
</comment>
<evidence type="ECO:0000313" key="3">
    <source>
        <dbReference type="Proteomes" id="UP000779574"/>
    </source>
</evidence>
<proteinExistence type="predicted"/>
<dbReference type="OrthoDB" id="6359816at2759"/>
<feature type="region of interest" description="Disordered" evidence="1">
    <location>
        <begin position="1"/>
        <end position="48"/>
    </location>
</feature>
<dbReference type="EMBL" id="JAHFXF010000147">
    <property type="protein sequence ID" value="KAG9694884.1"/>
    <property type="molecule type" value="Genomic_DNA"/>
</dbReference>
<feature type="compositionally biased region" description="Low complexity" evidence="1">
    <location>
        <begin position="24"/>
        <end position="33"/>
    </location>
</feature>
<accession>A0A9P8EPR2</accession>
<feature type="non-terminal residue" evidence="2">
    <location>
        <position position="153"/>
    </location>
</feature>
<organism evidence="2 3">
    <name type="scientific">Aureobasidium melanogenum</name>
    <name type="common">Aureobasidium pullulans var. melanogenum</name>
    <dbReference type="NCBI Taxonomy" id="46634"/>
    <lineage>
        <taxon>Eukaryota</taxon>
        <taxon>Fungi</taxon>
        <taxon>Dikarya</taxon>
        <taxon>Ascomycota</taxon>
        <taxon>Pezizomycotina</taxon>
        <taxon>Dothideomycetes</taxon>
        <taxon>Dothideomycetidae</taxon>
        <taxon>Dothideales</taxon>
        <taxon>Saccotheciaceae</taxon>
        <taxon>Aureobasidium</taxon>
    </lineage>
</organism>
<reference evidence="2" key="1">
    <citation type="journal article" date="2021" name="J Fungi (Basel)">
        <title>Virulence traits and population genomics of the black yeast Aureobasidium melanogenum.</title>
        <authorList>
            <person name="Cernosa A."/>
            <person name="Sun X."/>
            <person name="Gostincar C."/>
            <person name="Fang C."/>
            <person name="Gunde-Cimerman N."/>
            <person name="Song Z."/>
        </authorList>
    </citation>
    <scope>NUCLEOTIDE SEQUENCE</scope>
    <source>
        <strain evidence="2">EXF-9911</strain>
    </source>
</reference>
<evidence type="ECO:0000256" key="1">
    <source>
        <dbReference type="SAM" id="MobiDB-lite"/>
    </source>
</evidence>
<dbReference type="Proteomes" id="UP000779574">
    <property type="component" value="Unassembled WGS sequence"/>
</dbReference>
<gene>
    <name evidence="2" type="ORF">KCU76_g4892</name>
</gene>
<reference evidence="2" key="2">
    <citation type="submission" date="2021-08" db="EMBL/GenBank/DDBJ databases">
        <authorList>
            <person name="Gostincar C."/>
            <person name="Sun X."/>
            <person name="Song Z."/>
            <person name="Gunde-Cimerman N."/>
        </authorList>
    </citation>
    <scope>NUCLEOTIDE SEQUENCE</scope>
    <source>
        <strain evidence="2">EXF-9911</strain>
    </source>
</reference>
<feature type="compositionally biased region" description="Polar residues" evidence="1">
    <location>
        <begin position="1"/>
        <end position="18"/>
    </location>
</feature>
<evidence type="ECO:0000313" key="2">
    <source>
        <dbReference type="EMBL" id="KAG9694884.1"/>
    </source>
</evidence>